<evidence type="ECO:0000313" key="14">
    <source>
        <dbReference type="Proteomes" id="UP001596004"/>
    </source>
</evidence>
<keyword evidence="10" id="KW-1015">Disulfide bond</keyword>
<evidence type="ECO:0000256" key="6">
    <source>
        <dbReference type="ARBA" id="ARBA00023004"/>
    </source>
</evidence>
<dbReference type="RefSeq" id="WP_380835479.1">
    <property type="nucleotide sequence ID" value="NZ_JBHSFP010000001.1"/>
</dbReference>
<organism evidence="13 14">
    <name type="scientific">Sphaerisporangium dianthi</name>
    <dbReference type="NCBI Taxonomy" id="1436120"/>
    <lineage>
        <taxon>Bacteria</taxon>
        <taxon>Bacillati</taxon>
        <taxon>Actinomycetota</taxon>
        <taxon>Actinomycetes</taxon>
        <taxon>Streptosporangiales</taxon>
        <taxon>Streptosporangiaceae</taxon>
        <taxon>Sphaerisporangium</taxon>
    </lineage>
</organism>
<evidence type="ECO:0000256" key="10">
    <source>
        <dbReference type="ARBA" id="ARBA00023157"/>
    </source>
</evidence>
<evidence type="ECO:0000256" key="1">
    <source>
        <dbReference type="ARBA" id="ARBA00001966"/>
    </source>
</evidence>
<evidence type="ECO:0000256" key="9">
    <source>
        <dbReference type="ARBA" id="ARBA00023125"/>
    </source>
</evidence>
<dbReference type="PROSITE" id="PS51674">
    <property type="entry name" value="4FE4S_WBL"/>
    <property type="match status" value="1"/>
</dbReference>
<comment type="cofactor">
    <cofactor evidence="1">
        <name>[4Fe-4S] cluster</name>
        <dbReference type="ChEBI" id="CHEBI:49883"/>
    </cofactor>
</comment>
<keyword evidence="9" id="KW-0238">DNA-binding</keyword>
<dbReference type="Proteomes" id="UP001596004">
    <property type="component" value="Unassembled WGS sequence"/>
</dbReference>
<evidence type="ECO:0000313" key="13">
    <source>
        <dbReference type="EMBL" id="MFC4529146.1"/>
    </source>
</evidence>
<sequence length="126" mass="13432">MTHQSSAPPRAERPAPTRDRVALILLATVTARMPRHLAEEAACVLDPELHTGPDVFAEESAEERAAREQVAREVCADCSVWASCLFYALDERPQAGVWAGLTAEEIAALPGRAAADGAVWSPGEVA</sequence>
<proteinExistence type="inferred from homology"/>
<evidence type="ECO:0000256" key="8">
    <source>
        <dbReference type="ARBA" id="ARBA00023015"/>
    </source>
</evidence>
<feature type="domain" description="4Fe-4S Wbl-type" evidence="12">
    <location>
        <begin position="42"/>
        <end position="108"/>
    </location>
</feature>
<evidence type="ECO:0000256" key="5">
    <source>
        <dbReference type="ARBA" id="ARBA00022723"/>
    </source>
</evidence>
<keyword evidence="11" id="KW-0804">Transcription</keyword>
<keyword evidence="14" id="KW-1185">Reference proteome</keyword>
<reference evidence="14" key="1">
    <citation type="journal article" date="2019" name="Int. J. Syst. Evol. Microbiol.">
        <title>The Global Catalogue of Microorganisms (GCM) 10K type strain sequencing project: providing services to taxonomists for standard genome sequencing and annotation.</title>
        <authorList>
            <consortium name="The Broad Institute Genomics Platform"/>
            <consortium name="The Broad Institute Genome Sequencing Center for Infectious Disease"/>
            <person name="Wu L."/>
            <person name="Ma J."/>
        </authorList>
    </citation>
    <scope>NUCLEOTIDE SEQUENCE [LARGE SCALE GENOMIC DNA]</scope>
    <source>
        <strain evidence="14">CGMCC 4.7132</strain>
    </source>
</reference>
<evidence type="ECO:0000256" key="7">
    <source>
        <dbReference type="ARBA" id="ARBA00023014"/>
    </source>
</evidence>
<comment type="subcellular location">
    <subcellularLocation>
        <location evidence="2">Cytoplasm</location>
    </subcellularLocation>
</comment>
<evidence type="ECO:0000259" key="12">
    <source>
        <dbReference type="PROSITE" id="PS51674"/>
    </source>
</evidence>
<keyword evidence="4" id="KW-0004">4Fe-4S</keyword>
<keyword evidence="5" id="KW-0479">Metal-binding</keyword>
<dbReference type="InterPro" id="IPR003482">
    <property type="entry name" value="Whib"/>
</dbReference>
<keyword evidence="8" id="KW-0805">Transcription regulation</keyword>
<comment type="similarity">
    <text evidence="3">Belongs to the WhiB family.</text>
</comment>
<accession>A0ABV9C821</accession>
<evidence type="ECO:0000256" key="2">
    <source>
        <dbReference type="ARBA" id="ARBA00004496"/>
    </source>
</evidence>
<keyword evidence="6" id="KW-0408">Iron</keyword>
<evidence type="ECO:0000256" key="4">
    <source>
        <dbReference type="ARBA" id="ARBA00022485"/>
    </source>
</evidence>
<gene>
    <name evidence="13" type="ORF">ACFO60_00105</name>
</gene>
<comment type="caution">
    <text evidence="13">The sequence shown here is derived from an EMBL/GenBank/DDBJ whole genome shotgun (WGS) entry which is preliminary data.</text>
</comment>
<dbReference type="PANTHER" id="PTHR38839">
    <property type="entry name" value="TRANSCRIPTIONAL REGULATOR WHID-RELATED"/>
    <property type="match status" value="1"/>
</dbReference>
<evidence type="ECO:0000256" key="11">
    <source>
        <dbReference type="ARBA" id="ARBA00023163"/>
    </source>
</evidence>
<dbReference type="InterPro" id="IPR034768">
    <property type="entry name" value="4FE4S_WBL"/>
</dbReference>
<protein>
    <submittedName>
        <fullName evidence="13">WhiB family transcriptional regulator</fullName>
    </submittedName>
</protein>
<keyword evidence="7" id="KW-0411">Iron-sulfur</keyword>
<evidence type="ECO:0000256" key="3">
    <source>
        <dbReference type="ARBA" id="ARBA00006597"/>
    </source>
</evidence>
<dbReference type="Pfam" id="PF02467">
    <property type="entry name" value="Whib"/>
    <property type="match status" value="1"/>
</dbReference>
<dbReference type="EMBL" id="JBHSFP010000001">
    <property type="protein sequence ID" value="MFC4529146.1"/>
    <property type="molecule type" value="Genomic_DNA"/>
</dbReference>
<name>A0ABV9C821_9ACTN</name>